<dbReference type="EMBL" id="FOMT01000001">
    <property type="protein sequence ID" value="SFD76393.1"/>
    <property type="molecule type" value="Genomic_DNA"/>
</dbReference>
<accession>A0A1I1V5M2</accession>
<evidence type="ECO:0008006" key="3">
    <source>
        <dbReference type="Google" id="ProtNLM"/>
    </source>
</evidence>
<keyword evidence="2" id="KW-1185">Reference proteome</keyword>
<dbReference type="AlphaFoldDB" id="A0A1I1V5M2"/>
<evidence type="ECO:0000313" key="2">
    <source>
        <dbReference type="Proteomes" id="UP000198855"/>
    </source>
</evidence>
<evidence type="ECO:0000313" key="1">
    <source>
        <dbReference type="EMBL" id="SFD76393.1"/>
    </source>
</evidence>
<dbReference type="Proteomes" id="UP000198855">
    <property type="component" value="Unassembled WGS sequence"/>
</dbReference>
<protein>
    <recommendedName>
        <fullName evidence="3">GerA spore germination protein</fullName>
    </recommendedName>
</protein>
<sequence>MTQNLHKALSEISKSVDYMQTTIKVNDACIHFSYFSSLISHEQFHHDLLSFIQISECEIKSLHDLEALIPMETIKTSTNFEEISQSLARAPFLFSWNPI</sequence>
<name>A0A1I1V5M2_9BACL</name>
<gene>
    <name evidence="1" type="ORF">SAMN05216378_1323</name>
</gene>
<organism evidence="1 2">
    <name type="scientific">Paenibacillus catalpae</name>
    <dbReference type="NCBI Taxonomy" id="1045775"/>
    <lineage>
        <taxon>Bacteria</taxon>
        <taxon>Bacillati</taxon>
        <taxon>Bacillota</taxon>
        <taxon>Bacilli</taxon>
        <taxon>Bacillales</taxon>
        <taxon>Paenibacillaceae</taxon>
        <taxon>Paenibacillus</taxon>
    </lineage>
</organism>
<dbReference type="STRING" id="1045775.SAMN05216378_1323"/>
<proteinExistence type="predicted"/>
<dbReference type="RefSeq" id="WP_139230754.1">
    <property type="nucleotide sequence ID" value="NZ_FOMT01000001.1"/>
</dbReference>
<reference evidence="2" key="1">
    <citation type="submission" date="2016-10" db="EMBL/GenBank/DDBJ databases">
        <authorList>
            <person name="Varghese N."/>
            <person name="Submissions S."/>
        </authorList>
    </citation>
    <scope>NUCLEOTIDE SEQUENCE [LARGE SCALE GENOMIC DNA]</scope>
    <source>
        <strain evidence="2">CGMCC 1.10784</strain>
    </source>
</reference>